<gene>
    <name evidence="1" type="ORF">Sipo8835_26505</name>
</gene>
<dbReference type="GeneID" id="301696173"/>
<evidence type="ECO:0000313" key="2">
    <source>
        <dbReference type="Proteomes" id="UP000318720"/>
    </source>
</evidence>
<dbReference type="Proteomes" id="UP000318720">
    <property type="component" value="Unassembled WGS sequence"/>
</dbReference>
<organism evidence="1 2">
    <name type="scientific">Streptomyces ipomoeae</name>
    <dbReference type="NCBI Taxonomy" id="103232"/>
    <lineage>
        <taxon>Bacteria</taxon>
        <taxon>Bacillati</taxon>
        <taxon>Actinomycetota</taxon>
        <taxon>Actinomycetes</taxon>
        <taxon>Kitasatosporales</taxon>
        <taxon>Streptomycetaceae</taxon>
        <taxon>Streptomyces</taxon>
    </lineage>
</organism>
<reference evidence="1 2" key="1">
    <citation type="submission" date="2019-03" db="EMBL/GenBank/DDBJ databases">
        <title>Comparative genomic analyses of the sweetpotato soil rot pathogen, Streptomyces ipomoeae.</title>
        <authorList>
            <person name="Ruschel Soares N."/>
            <person name="Badger J.H."/>
            <person name="Huguet-Tapia J.C."/>
            <person name="Clark C.A."/>
            <person name="Pettis G.S."/>
        </authorList>
    </citation>
    <scope>NUCLEOTIDE SEQUENCE [LARGE SCALE GENOMIC DNA]</scope>
    <source>
        <strain evidence="1 2">88-35</strain>
    </source>
</reference>
<accession>A0A540Q061</accession>
<dbReference type="EMBL" id="SPAZ01000218">
    <property type="protein sequence ID" value="TQE27982.1"/>
    <property type="molecule type" value="Genomic_DNA"/>
</dbReference>
<sequence>MKFLLEVDLDSTDWDEGTTVQELERILRYWGGNLRHCEIEPGDGQALYDSGHREVGRWIITPE</sequence>
<evidence type="ECO:0000313" key="1">
    <source>
        <dbReference type="EMBL" id="TQE27982.1"/>
    </source>
</evidence>
<proteinExistence type="predicted"/>
<dbReference type="RefSeq" id="WP_009313414.1">
    <property type="nucleotide sequence ID" value="NZ_CP182305.1"/>
</dbReference>
<comment type="caution">
    <text evidence="1">The sequence shown here is derived from an EMBL/GenBank/DDBJ whole genome shotgun (WGS) entry which is preliminary data.</text>
</comment>
<dbReference type="AlphaFoldDB" id="A0A540Q061"/>
<name>A0A540Q061_9ACTN</name>
<protein>
    <submittedName>
        <fullName evidence="1">Uncharacterized protein</fullName>
    </submittedName>
</protein>